<dbReference type="Pfam" id="PF10707">
    <property type="entry name" value="YrbL-PhoP_reg"/>
    <property type="match status" value="1"/>
</dbReference>
<accession>A0ABS1RMG8</accession>
<dbReference type="RefSeq" id="WP_202246955.1">
    <property type="nucleotide sequence ID" value="NZ_JAESJJ010000001.1"/>
</dbReference>
<gene>
    <name evidence="1" type="ORF">JMM60_00365</name>
</gene>
<evidence type="ECO:0008006" key="3">
    <source>
        <dbReference type="Google" id="ProtNLM"/>
    </source>
</evidence>
<name>A0ABS1RMG8_RHOSU</name>
<evidence type="ECO:0000313" key="1">
    <source>
        <dbReference type="EMBL" id="MBL3607255.1"/>
    </source>
</evidence>
<reference evidence="1 2" key="1">
    <citation type="submission" date="2021-01" db="EMBL/GenBank/DDBJ databases">
        <title>Draft genomes of Rhodovulum sulfidophilum.</title>
        <authorList>
            <person name="Guzman M.S."/>
        </authorList>
    </citation>
    <scope>NUCLEOTIDE SEQUENCE [LARGE SCALE GENOMIC DNA]</scope>
    <source>
        <strain evidence="1 2">AB35</strain>
    </source>
</reference>
<dbReference type="EMBL" id="JAESJJ010000001">
    <property type="protein sequence ID" value="MBL3607255.1"/>
    <property type="molecule type" value="Genomic_DNA"/>
</dbReference>
<organism evidence="1 2">
    <name type="scientific">Rhodovulum sulfidophilum</name>
    <name type="common">Rhodobacter sulfidophilus</name>
    <dbReference type="NCBI Taxonomy" id="35806"/>
    <lineage>
        <taxon>Bacteria</taxon>
        <taxon>Pseudomonadati</taxon>
        <taxon>Pseudomonadota</taxon>
        <taxon>Alphaproteobacteria</taxon>
        <taxon>Rhodobacterales</taxon>
        <taxon>Paracoccaceae</taxon>
        <taxon>Rhodovulum</taxon>
    </lineage>
</organism>
<dbReference type="Proteomes" id="UP000604473">
    <property type="component" value="Unassembled WGS sequence"/>
</dbReference>
<sequence>MRSQRDDEFGAGMLLNRKPLVLRDKPQVARGNKRALFLIDGYPDVVVKVVLPREGGTNMAGSKRLLRRFLPSTNYRFLFREYKCYLAAKLAQAGQSGALPIIELRGLVQTDLGPGMIEELIKDGEGNPGTSLREMVQRKVFQEHHLELLNDFVRRIFAWRVRANDLNPSNILFGQRAGISQFVLVDGLGDSHLIPVRTWSGHLNERSLCKRFEDTSRVTGLTWDAKDRVFGLPRR</sequence>
<dbReference type="InterPro" id="IPR019647">
    <property type="entry name" value="PhoP_reg_network_YrbL"/>
</dbReference>
<keyword evidence="2" id="KW-1185">Reference proteome</keyword>
<evidence type="ECO:0000313" key="2">
    <source>
        <dbReference type="Proteomes" id="UP000604473"/>
    </source>
</evidence>
<protein>
    <recommendedName>
        <fullName evidence="3">PhoP regulatory network protein YrbL</fullName>
    </recommendedName>
</protein>
<proteinExistence type="predicted"/>
<comment type="caution">
    <text evidence="1">The sequence shown here is derived from an EMBL/GenBank/DDBJ whole genome shotgun (WGS) entry which is preliminary data.</text>
</comment>